<evidence type="ECO:0000313" key="1">
    <source>
        <dbReference type="EMBL" id="KAI5668632.1"/>
    </source>
</evidence>
<evidence type="ECO:0000313" key="2">
    <source>
        <dbReference type="Proteomes" id="UP001060085"/>
    </source>
</evidence>
<proteinExistence type="predicted"/>
<comment type="caution">
    <text evidence="1">The sequence shown here is derived from an EMBL/GenBank/DDBJ whole genome shotgun (WGS) entry which is preliminary data.</text>
</comment>
<dbReference type="Proteomes" id="UP001060085">
    <property type="component" value="Linkage Group LG04"/>
</dbReference>
<sequence>MTRAQRKKLKLQEDNGMNAHIMEVFKSKDGDFEAQEKHPKLLKISWHPTVSGRVILRSLVGFCVEFIEGWQPAVHSRPYPTVVDRSRERKSLTWSFWAGICNAS</sequence>
<keyword evidence="2" id="KW-1185">Reference proteome</keyword>
<reference evidence="2" key="1">
    <citation type="journal article" date="2023" name="Nat. Plants">
        <title>Single-cell RNA sequencing provides a high-resolution roadmap for understanding the multicellular compartmentation of specialized metabolism.</title>
        <authorList>
            <person name="Sun S."/>
            <person name="Shen X."/>
            <person name="Li Y."/>
            <person name="Li Y."/>
            <person name="Wang S."/>
            <person name="Li R."/>
            <person name="Zhang H."/>
            <person name="Shen G."/>
            <person name="Guo B."/>
            <person name="Wei J."/>
            <person name="Xu J."/>
            <person name="St-Pierre B."/>
            <person name="Chen S."/>
            <person name="Sun C."/>
        </authorList>
    </citation>
    <scope>NUCLEOTIDE SEQUENCE [LARGE SCALE GENOMIC DNA]</scope>
</reference>
<accession>A0ACC0B7S2</accession>
<organism evidence="1 2">
    <name type="scientific">Catharanthus roseus</name>
    <name type="common">Madagascar periwinkle</name>
    <name type="synonym">Vinca rosea</name>
    <dbReference type="NCBI Taxonomy" id="4058"/>
    <lineage>
        <taxon>Eukaryota</taxon>
        <taxon>Viridiplantae</taxon>
        <taxon>Streptophyta</taxon>
        <taxon>Embryophyta</taxon>
        <taxon>Tracheophyta</taxon>
        <taxon>Spermatophyta</taxon>
        <taxon>Magnoliopsida</taxon>
        <taxon>eudicotyledons</taxon>
        <taxon>Gunneridae</taxon>
        <taxon>Pentapetalae</taxon>
        <taxon>asterids</taxon>
        <taxon>lamiids</taxon>
        <taxon>Gentianales</taxon>
        <taxon>Apocynaceae</taxon>
        <taxon>Rauvolfioideae</taxon>
        <taxon>Vinceae</taxon>
        <taxon>Catharanthinae</taxon>
        <taxon>Catharanthus</taxon>
    </lineage>
</organism>
<name>A0ACC0B7S2_CATRO</name>
<protein>
    <submittedName>
        <fullName evidence="1">Uncharacterized protein</fullName>
    </submittedName>
</protein>
<gene>
    <name evidence="1" type="ORF">M9H77_18485</name>
</gene>
<dbReference type="EMBL" id="CM044704">
    <property type="protein sequence ID" value="KAI5668632.1"/>
    <property type="molecule type" value="Genomic_DNA"/>
</dbReference>